<dbReference type="EMBL" id="JARACI010001201">
    <property type="protein sequence ID" value="MDD9208228.1"/>
    <property type="molecule type" value="Genomic_DNA"/>
</dbReference>
<accession>A0ABT5U2T6</accession>
<evidence type="ECO:0000313" key="2">
    <source>
        <dbReference type="Proteomes" id="UP001165561"/>
    </source>
</evidence>
<sequence length="135" mass="13646">MSVQRFGPPLPAALALVLSGCGPGETGSSSAGCAAPHVSVDQTTATGGETVTVRGRGFSDFCDDTDSVEGRTPPETDISILFTQGGTTEVLTTVDAESDYTFTATVTIPPAAAPGEATITADIPSVETVPIDITR</sequence>
<protein>
    <recommendedName>
        <fullName evidence="3">IPT/TIG domain-containing protein</fullName>
    </recommendedName>
</protein>
<comment type="caution">
    <text evidence="1">The sequence shown here is derived from an EMBL/GenBank/DDBJ whole genome shotgun (WGS) entry which is preliminary data.</text>
</comment>
<gene>
    <name evidence="1" type="ORF">PU560_17430</name>
</gene>
<proteinExistence type="predicted"/>
<evidence type="ECO:0000313" key="1">
    <source>
        <dbReference type="EMBL" id="MDD9208228.1"/>
    </source>
</evidence>
<dbReference type="Proteomes" id="UP001165561">
    <property type="component" value="Unassembled WGS sequence"/>
</dbReference>
<keyword evidence="2" id="KW-1185">Reference proteome</keyword>
<reference evidence="1" key="1">
    <citation type="submission" date="2023-02" db="EMBL/GenBank/DDBJ databases">
        <title>Georgenia sp.10Sc9-8, isolated from a soil sample collected from the Taklamakan desert.</title>
        <authorList>
            <person name="Liu S."/>
        </authorList>
    </citation>
    <scope>NUCLEOTIDE SEQUENCE</scope>
    <source>
        <strain evidence="1">10Sc9-8</strain>
    </source>
</reference>
<evidence type="ECO:0008006" key="3">
    <source>
        <dbReference type="Google" id="ProtNLM"/>
    </source>
</evidence>
<dbReference type="PROSITE" id="PS51257">
    <property type="entry name" value="PROKAR_LIPOPROTEIN"/>
    <property type="match status" value="1"/>
</dbReference>
<organism evidence="1 2">
    <name type="scientific">Georgenia halotolerans</name>
    <dbReference type="NCBI Taxonomy" id="3028317"/>
    <lineage>
        <taxon>Bacteria</taxon>
        <taxon>Bacillati</taxon>
        <taxon>Actinomycetota</taxon>
        <taxon>Actinomycetes</taxon>
        <taxon>Micrococcales</taxon>
        <taxon>Bogoriellaceae</taxon>
        <taxon>Georgenia</taxon>
    </lineage>
</organism>
<name>A0ABT5U2T6_9MICO</name>